<dbReference type="AlphaFoldDB" id="A0A4U5QEB2"/>
<reference evidence="1" key="1">
    <citation type="submission" date="2018-10" db="EMBL/GenBank/DDBJ databases">
        <title>Population genomic analysis revealed the cold adaptation of white poplar.</title>
        <authorList>
            <person name="Liu Y.-J."/>
        </authorList>
    </citation>
    <scope>NUCLEOTIDE SEQUENCE [LARGE SCALE GENOMIC DNA]</scope>
    <source>
        <strain evidence="1">PAL-ZL1</strain>
    </source>
</reference>
<sequence length="134" mass="14995">MNTQIQIFFRRNETYVAIESCLAFKSTDHAAHLHGAPGKKSQSLVFGIDANEVLVDVFDVERVELQEQLVESCSFYHPATFDTIAVDTKEEEKIISELVASREGKEYHAKTGKSSMIAAMTSVKDKHLAKKAFD</sequence>
<gene>
    <name evidence="1" type="ORF">D5086_0000101690</name>
</gene>
<evidence type="ECO:0000313" key="1">
    <source>
        <dbReference type="EMBL" id="TKS08870.1"/>
    </source>
</evidence>
<comment type="caution">
    <text evidence="1">The sequence shown here is derived from an EMBL/GenBank/DDBJ whole genome shotgun (WGS) entry which is preliminary data.</text>
</comment>
<dbReference type="EMBL" id="RCHU01000292">
    <property type="protein sequence ID" value="TKS08870.1"/>
    <property type="molecule type" value="Genomic_DNA"/>
</dbReference>
<proteinExistence type="predicted"/>
<dbReference type="STRING" id="43335.A0A4U5QEB2"/>
<organism evidence="1">
    <name type="scientific">Populus alba</name>
    <name type="common">White poplar</name>
    <dbReference type="NCBI Taxonomy" id="43335"/>
    <lineage>
        <taxon>Eukaryota</taxon>
        <taxon>Viridiplantae</taxon>
        <taxon>Streptophyta</taxon>
        <taxon>Embryophyta</taxon>
        <taxon>Tracheophyta</taxon>
        <taxon>Spermatophyta</taxon>
        <taxon>Magnoliopsida</taxon>
        <taxon>eudicotyledons</taxon>
        <taxon>Gunneridae</taxon>
        <taxon>Pentapetalae</taxon>
        <taxon>rosids</taxon>
        <taxon>fabids</taxon>
        <taxon>Malpighiales</taxon>
        <taxon>Salicaceae</taxon>
        <taxon>Saliceae</taxon>
        <taxon>Populus</taxon>
    </lineage>
</organism>
<name>A0A4U5QEB2_POPAL</name>
<accession>A0A4U5QEB2</accession>
<protein>
    <submittedName>
        <fullName evidence="1">Uncharacterized protein</fullName>
    </submittedName>
</protein>